<feature type="region of interest" description="Disordered" evidence="1">
    <location>
        <begin position="202"/>
        <end position="241"/>
    </location>
</feature>
<name>A0A8E6B4N9_9BACT</name>
<dbReference type="EMBL" id="CP074694">
    <property type="protein sequence ID" value="QVL31379.1"/>
    <property type="molecule type" value="Genomic_DNA"/>
</dbReference>
<sequence length="336" mass="36121">MASPTHKVRGPESIESRIVPTGGMVLPGFPGNDFDSHFADRVAANFSVLDHTYTNPQSFFAPDDRARAFDPGADPSLKGWQGWSMSPSSAQINLAPQTAPDLALPLNSAPVNSSIFNSTLGLEPGSAPSPHFVRIATSVTSRINTTPLADVAISLKEPLEFNGSRLTGLTTDPLNHLLSPADSHNGSSNRSDLIVDVPGRAGTSRIESERAGGIPSMSNAVEYPESKDMKPESPSENILPNGRLENQTITAEKPQSKPLEGLISIDLNDLEESARRLLQQFSGLDLSESQENAWDHYLWLASAFLGAGGVAYTYKSHTSRRTVDCLMPGTEFLIAR</sequence>
<gene>
    <name evidence="2" type="ORF">KIH39_21410</name>
</gene>
<organism evidence="2 3">
    <name type="scientific">Telmatocola sphagniphila</name>
    <dbReference type="NCBI Taxonomy" id="1123043"/>
    <lineage>
        <taxon>Bacteria</taxon>
        <taxon>Pseudomonadati</taxon>
        <taxon>Planctomycetota</taxon>
        <taxon>Planctomycetia</taxon>
        <taxon>Gemmatales</taxon>
        <taxon>Gemmataceae</taxon>
    </lineage>
</organism>
<evidence type="ECO:0000256" key="1">
    <source>
        <dbReference type="SAM" id="MobiDB-lite"/>
    </source>
</evidence>
<proteinExistence type="predicted"/>
<accession>A0A8E6B4N9</accession>
<evidence type="ECO:0000313" key="2">
    <source>
        <dbReference type="EMBL" id="QVL31379.1"/>
    </source>
</evidence>
<dbReference type="Proteomes" id="UP000676194">
    <property type="component" value="Chromosome"/>
</dbReference>
<dbReference type="RefSeq" id="WP_213495260.1">
    <property type="nucleotide sequence ID" value="NZ_CP074694.1"/>
</dbReference>
<reference evidence="2" key="1">
    <citation type="submission" date="2021-05" db="EMBL/GenBank/DDBJ databases">
        <title>Complete genome sequence of the cellulolytic planctomycete Telmatocola sphagniphila SP2T and characterization of the first cellulase from planctomycetes.</title>
        <authorList>
            <person name="Rakitin A.L."/>
            <person name="Beletsky A.V."/>
            <person name="Naumoff D.G."/>
            <person name="Kulichevskaya I.S."/>
            <person name="Mardanov A.V."/>
            <person name="Ravin N.V."/>
            <person name="Dedysh S.N."/>
        </authorList>
    </citation>
    <scope>NUCLEOTIDE SEQUENCE</scope>
    <source>
        <strain evidence="2">SP2T</strain>
    </source>
</reference>
<protein>
    <submittedName>
        <fullName evidence="2">Uncharacterized protein</fullName>
    </submittedName>
</protein>
<feature type="compositionally biased region" description="Basic and acidic residues" evidence="1">
    <location>
        <begin position="224"/>
        <end position="233"/>
    </location>
</feature>
<keyword evidence="3" id="KW-1185">Reference proteome</keyword>
<dbReference type="KEGG" id="tsph:KIH39_21410"/>
<evidence type="ECO:0000313" key="3">
    <source>
        <dbReference type="Proteomes" id="UP000676194"/>
    </source>
</evidence>
<dbReference type="AlphaFoldDB" id="A0A8E6B4N9"/>